<dbReference type="RefSeq" id="WP_184481754.1">
    <property type="nucleotide sequence ID" value="NZ_JACHIV010000001.1"/>
</dbReference>
<dbReference type="Proteomes" id="UP000580474">
    <property type="component" value="Unassembled WGS sequence"/>
</dbReference>
<reference evidence="2 3" key="1">
    <citation type="submission" date="2020-08" db="EMBL/GenBank/DDBJ databases">
        <title>Sequencing the genomes of 1000 actinobacteria strains.</title>
        <authorList>
            <person name="Klenk H.-P."/>
        </authorList>
    </citation>
    <scope>NUCLEOTIDE SEQUENCE [LARGE SCALE GENOMIC DNA]</scope>
    <source>
        <strain evidence="2 3">DSM 45582</strain>
    </source>
</reference>
<sequence length="176" mass="15620">MSGDRCIAAVRTGADRGDQRVPDEPGGAVGSDASEEGADVGGAVVDSALERCGGADSSVREADGEPEPPDVVSVGGGDVVSGGVVGGGLVVGGLVGGCVVGGGGGGGGGGAGVPVSGGPVGRGGAGADESSPGGGSTTESLVSSGSVEVMSTGEVVPGGGGGGSSCGGPTGRGTPG</sequence>
<gene>
    <name evidence="2" type="ORF">BJ969_004509</name>
</gene>
<protein>
    <submittedName>
        <fullName evidence="2">Uncharacterized protein</fullName>
    </submittedName>
</protein>
<feature type="compositionally biased region" description="Gly residues" evidence="1">
    <location>
        <begin position="118"/>
        <end position="136"/>
    </location>
</feature>
<feature type="compositionally biased region" description="Basic and acidic residues" evidence="1">
    <location>
        <begin position="13"/>
        <end position="23"/>
    </location>
</feature>
<feature type="region of interest" description="Disordered" evidence="1">
    <location>
        <begin position="10"/>
        <end position="76"/>
    </location>
</feature>
<name>A0A840NK29_9PSEU</name>
<evidence type="ECO:0000256" key="1">
    <source>
        <dbReference type="SAM" id="MobiDB-lite"/>
    </source>
</evidence>
<organism evidence="2 3">
    <name type="scientific">Saccharopolyspora gloriosae</name>
    <dbReference type="NCBI Taxonomy" id="455344"/>
    <lineage>
        <taxon>Bacteria</taxon>
        <taxon>Bacillati</taxon>
        <taxon>Actinomycetota</taxon>
        <taxon>Actinomycetes</taxon>
        <taxon>Pseudonocardiales</taxon>
        <taxon>Pseudonocardiaceae</taxon>
        <taxon>Saccharopolyspora</taxon>
    </lineage>
</organism>
<dbReference type="AlphaFoldDB" id="A0A840NK29"/>
<comment type="caution">
    <text evidence="2">The sequence shown here is derived from an EMBL/GenBank/DDBJ whole genome shotgun (WGS) entry which is preliminary data.</text>
</comment>
<dbReference type="EMBL" id="JACHIV010000001">
    <property type="protein sequence ID" value="MBB5071421.1"/>
    <property type="molecule type" value="Genomic_DNA"/>
</dbReference>
<evidence type="ECO:0000313" key="2">
    <source>
        <dbReference type="EMBL" id="MBB5071421.1"/>
    </source>
</evidence>
<accession>A0A840NK29</accession>
<evidence type="ECO:0000313" key="3">
    <source>
        <dbReference type="Proteomes" id="UP000580474"/>
    </source>
</evidence>
<feature type="region of interest" description="Disordered" evidence="1">
    <location>
        <begin position="105"/>
        <end position="176"/>
    </location>
</feature>
<keyword evidence="3" id="KW-1185">Reference proteome</keyword>
<proteinExistence type="predicted"/>
<feature type="compositionally biased region" description="Gly residues" evidence="1">
    <location>
        <begin position="156"/>
        <end position="176"/>
    </location>
</feature>